<dbReference type="Pfam" id="PF05056">
    <property type="entry name" value="DUF674"/>
    <property type="match status" value="1"/>
</dbReference>
<evidence type="ECO:0000313" key="1">
    <source>
        <dbReference type="EMBL" id="QCD86879.1"/>
    </source>
</evidence>
<name>A0A4D6LE47_VIGUN</name>
<dbReference type="InterPro" id="IPR007750">
    <property type="entry name" value="DUF674"/>
</dbReference>
<accession>A0A4D6LE47</accession>
<dbReference type="PANTHER" id="PTHR33103:SF19">
    <property type="entry name" value="OS09G0544700 PROTEIN"/>
    <property type="match status" value="1"/>
</dbReference>
<proteinExistence type="predicted"/>
<organism evidence="1 2">
    <name type="scientific">Vigna unguiculata</name>
    <name type="common">Cowpea</name>
    <dbReference type="NCBI Taxonomy" id="3917"/>
    <lineage>
        <taxon>Eukaryota</taxon>
        <taxon>Viridiplantae</taxon>
        <taxon>Streptophyta</taxon>
        <taxon>Embryophyta</taxon>
        <taxon>Tracheophyta</taxon>
        <taxon>Spermatophyta</taxon>
        <taxon>Magnoliopsida</taxon>
        <taxon>eudicotyledons</taxon>
        <taxon>Gunneridae</taxon>
        <taxon>Pentapetalae</taxon>
        <taxon>rosids</taxon>
        <taxon>fabids</taxon>
        <taxon>Fabales</taxon>
        <taxon>Fabaceae</taxon>
        <taxon>Papilionoideae</taxon>
        <taxon>50 kb inversion clade</taxon>
        <taxon>NPAAA clade</taxon>
        <taxon>indigoferoid/millettioid clade</taxon>
        <taxon>Phaseoleae</taxon>
        <taxon>Vigna</taxon>
    </lineage>
</organism>
<reference evidence="1 2" key="1">
    <citation type="submission" date="2019-04" db="EMBL/GenBank/DDBJ databases">
        <title>An improved genome assembly and genetic linkage map for asparagus bean, Vigna unguiculata ssp. sesquipedialis.</title>
        <authorList>
            <person name="Xia Q."/>
            <person name="Zhang R."/>
            <person name="Dong Y."/>
        </authorList>
    </citation>
    <scope>NUCLEOTIDE SEQUENCE [LARGE SCALE GENOMIC DNA]</scope>
    <source>
        <tissue evidence="1">Leaf</tissue>
    </source>
</reference>
<gene>
    <name evidence="1" type="ORF">DEO72_LG3g1408</name>
</gene>
<dbReference type="AlphaFoldDB" id="A0A4D6LE47"/>
<keyword evidence="2" id="KW-1185">Reference proteome</keyword>
<dbReference type="PANTHER" id="PTHR33103">
    <property type="entry name" value="OS01G0153900 PROTEIN"/>
    <property type="match status" value="1"/>
</dbReference>
<protein>
    <submittedName>
        <fullName evidence="1">Uncharacterized protein</fullName>
    </submittedName>
</protein>
<dbReference type="EMBL" id="CP039347">
    <property type="protein sequence ID" value="QCD86879.1"/>
    <property type="molecule type" value="Genomic_DNA"/>
</dbReference>
<dbReference type="Proteomes" id="UP000501690">
    <property type="component" value="Linkage Group LG3"/>
</dbReference>
<evidence type="ECO:0000313" key="2">
    <source>
        <dbReference type="Proteomes" id="UP000501690"/>
    </source>
</evidence>
<sequence length="228" mass="25480">MADQLNQYPDILSDFSEDELREKLLFAEASKAVVDFLLNLLCLPIATVIRILNKNRMVGSIANLYQSVENLDETYMQTEQHKDLLLKPSAPVSSQISGLLPSINDTSSNTSTHVFYSCPSHLGYVTCNNTTRCPQKYCGNTMDSVMQFVGEKVASVEISAEKSGFVKEVVTYMVMDDLVVQPMSSSSSITLLNKFNIKEVCVLQEKVVELDMNKHGSLICLLNIFYRV</sequence>